<dbReference type="Proteomes" id="UP000789396">
    <property type="component" value="Unassembled WGS sequence"/>
</dbReference>
<comment type="subcellular location">
    <subcellularLocation>
        <location evidence="1">Membrane</location>
        <topology evidence="1">Multi-pass membrane protein</topology>
    </subcellularLocation>
</comment>
<evidence type="ECO:0000256" key="7">
    <source>
        <dbReference type="SAM" id="Phobius"/>
    </source>
</evidence>
<dbReference type="GO" id="GO:0016020">
    <property type="term" value="C:membrane"/>
    <property type="evidence" value="ECO:0007669"/>
    <property type="project" value="UniProtKB-SubCell"/>
</dbReference>
<keyword evidence="9" id="KW-1185">Reference proteome</keyword>
<evidence type="ECO:0000256" key="1">
    <source>
        <dbReference type="ARBA" id="ARBA00004141"/>
    </source>
</evidence>
<comment type="similarity">
    <text evidence="2">Belongs to the IFI6/IFI27 family.</text>
</comment>
<evidence type="ECO:0000256" key="6">
    <source>
        <dbReference type="SAM" id="MobiDB-lite"/>
    </source>
</evidence>
<evidence type="ECO:0000256" key="4">
    <source>
        <dbReference type="ARBA" id="ARBA00022989"/>
    </source>
</evidence>
<evidence type="ECO:0000256" key="3">
    <source>
        <dbReference type="ARBA" id="ARBA00022692"/>
    </source>
</evidence>
<name>A0A9N9AWA7_9GLOM</name>
<feature type="region of interest" description="Disordered" evidence="6">
    <location>
        <begin position="129"/>
        <end position="167"/>
    </location>
</feature>
<dbReference type="AlphaFoldDB" id="A0A9N9AWA7"/>
<evidence type="ECO:0000313" key="8">
    <source>
        <dbReference type="EMBL" id="CAG8544970.1"/>
    </source>
</evidence>
<keyword evidence="3 7" id="KW-0812">Transmembrane</keyword>
<organism evidence="8 9">
    <name type="scientific">Racocetra fulgida</name>
    <dbReference type="NCBI Taxonomy" id="60492"/>
    <lineage>
        <taxon>Eukaryota</taxon>
        <taxon>Fungi</taxon>
        <taxon>Fungi incertae sedis</taxon>
        <taxon>Mucoromycota</taxon>
        <taxon>Glomeromycotina</taxon>
        <taxon>Glomeromycetes</taxon>
        <taxon>Diversisporales</taxon>
        <taxon>Gigasporaceae</taxon>
        <taxon>Racocetra</taxon>
    </lineage>
</organism>
<feature type="transmembrane region" description="Helical" evidence="7">
    <location>
        <begin position="89"/>
        <end position="115"/>
    </location>
</feature>
<dbReference type="EMBL" id="CAJVPZ010004352">
    <property type="protein sequence ID" value="CAG8544970.1"/>
    <property type="molecule type" value="Genomic_DNA"/>
</dbReference>
<dbReference type="Gene3D" id="6.10.110.10">
    <property type="match status" value="1"/>
</dbReference>
<proteinExistence type="inferred from homology"/>
<dbReference type="InterPro" id="IPR038213">
    <property type="entry name" value="IFI6/IFI27-like_sf"/>
</dbReference>
<keyword evidence="4 7" id="KW-1133">Transmembrane helix</keyword>
<evidence type="ECO:0000256" key="2">
    <source>
        <dbReference type="ARBA" id="ARBA00007262"/>
    </source>
</evidence>
<evidence type="ECO:0000313" key="9">
    <source>
        <dbReference type="Proteomes" id="UP000789396"/>
    </source>
</evidence>
<comment type="caution">
    <text evidence="8">The sequence shown here is derived from an EMBL/GenBank/DDBJ whole genome shotgun (WGS) entry which is preliminary data.</text>
</comment>
<gene>
    <name evidence="8" type="ORF">RFULGI_LOCUS4390</name>
</gene>
<dbReference type="InterPro" id="IPR009311">
    <property type="entry name" value="IFI6/IFI27-like"/>
</dbReference>
<feature type="transmembrane region" description="Helical" evidence="7">
    <location>
        <begin position="42"/>
        <end position="69"/>
    </location>
</feature>
<keyword evidence="5 7" id="KW-0472">Membrane</keyword>
<dbReference type="Pfam" id="PF06140">
    <property type="entry name" value="Ifi-6-16"/>
    <property type="match status" value="1"/>
</dbReference>
<feature type="compositionally biased region" description="Basic and acidic residues" evidence="6">
    <location>
        <begin position="135"/>
        <end position="161"/>
    </location>
</feature>
<evidence type="ECO:0000256" key="5">
    <source>
        <dbReference type="ARBA" id="ARBA00023136"/>
    </source>
</evidence>
<reference evidence="8" key="1">
    <citation type="submission" date="2021-06" db="EMBL/GenBank/DDBJ databases">
        <authorList>
            <person name="Kallberg Y."/>
            <person name="Tangrot J."/>
            <person name="Rosling A."/>
        </authorList>
    </citation>
    <scope>NUCLEOTIDE SEQUENCE</scope>
    <source>
        <strain evidence="8">IN212</strain>
    </source>
</reference>
<accession>A0A9N9AWA7</accession>
<dbReference type="OrthoDB" id="440424at2759"/>
<protein>
    <submittedName>
        <fullName evidence="8">8822_t:CDS:1</fullName>
    </submittedName>
</protein>
<sequence length="167" mass="17444">MNSLYNKQKSLEQAVQDPTNRCYTDDSYAKEAKRFVVNNKNILTVSALTIGGVVLVPIVFVGLVQAIGFGSGGIVAGSFAAWMMSLQGGATAAGATIATGAGGGSLIGFLSTLIMKTLESDPEGRAELNSFVRIGGDDDKGNNDDKGSNDDKDNNDKKGSDNNKTPY</sequence>